<sequence>MASGTRAVQYIICAVEAHGCLAAGADPAFRHVRSVRFSLVVFRPELQVRGP</sequence>
<gene>
    <name evidence="1" type="ORF">SAMN05444164_3810</name>
</gene>
<accession>A0A1H4Y8F1</accession>
<reference evidence="1 2" key="1">
    <citation type="submission" date="2016-10" db="EMBL/GenBank/DDBJ databases">
        <authorList>
            <person name="de Groot N.N."/>
        </authorList>
    </citation>
    <scope>NUCLEOTIDE SEQUENCE [LARGE SCALE GENOMIC DNA]</scope>
    <source>
        <strain evidence="1 2">MT12</strain>
    </source>
</reference>
<evidence type="ECO:0000313" key="1">
    <source>
        <dbReference type="EMBL" id="SED13560.1"/>
    </source>
</evidence>
<name>A0A1H4Y8F1_9BRAD</name>
<dbReference type="EMBL" id="FNTH01000001">
    <property type="protein sequence ID" value="SED13560.1"/>
    <property type="molecule type" value="Genomic_DNA"/>
</dbReference>
<organism evidence="1 2">
    <name type="scientific">Bradyrhizobium erythrophlei</name>
    <dbReference type="NCBI Taxonomy" id="1437360"/>
    <lineage>
        <taxon>Bacteria</taxon>
        <taxon>Pseudomonadati</taxon>
        <taxon>Pseudomonadota</taxon>
        <taxon>Alphaproteobacteria</taxon>
        <taxon>Hyphomicrobiales</taxon>
        <taxon>Nitrobacteraceae</taxon>
        <taxon>Bradyrhizobium</taxon>
    </lineage>
</organism>
<evidence type="ECO:0000313" key="2">
    <source>
        <dbReference type="Proteomes" id="UP000198992"/>
    </source>
</evidence>
<protein>
    <submittedName>
        <fullName evidence="1">Uncharacterized protein</fullName>
    </submittedName>
</protein>
<dbReference type="Proteomes" id="UP000198992">
    <property type="component" value="Unassembled WGS sequence"/>
</dbReference>
<dbReference type="AlphaFoldDB" id="A0A1H4Y8F1"/>
<proteinExistence type="predicted"/>